<feature type="domain" description="CusB-like beta-barrel" evidence="8">
    <location>
        <begin position="307"/>
        <end position="379"/>
    </location>
</feature>
<dbReference type="GO" id="GO:0016020">
    <property type="term" value="C:membrane"/>
    <property type="evidence" value="ECO:0007669"/>
    <property type="project" value="InterPro"/>
</dbReference>
<dbReference type="InterPro" id="IPR050465">
    <property type="entry name" value="UPF0194_transport"/>
</dbReference>
<dbReference type="Gene3D" id="2.40.420.20">
    <property type="match status" value="1"/>
</dbReference>
<dbReference type="GO" id="GO:0022857">
    <property type="term" value="F:transmembrane transporter activity"/>
    <property type="evidence" value="ECO:0007669"/>
    <property type="project" value="InterPro"/>
</dbReference>
<proteinExistence type="inferred from homology"/>
<comment type="subcellular location">
    <subcellularLocation>
        <location evidence="1">Periplasm</location>
    </subcellularLocation>
</comment>
<keyword evidence="5" id="KW-0574">Periplasm</keyword>
<keyword evidence="11" id="KW-1185">Reference proteome</keyword>
<keyword evidence="4" id="KW-0732">Signal</keyword>
<dbReference type="EMBL" id="PQFZ01000020">
    <property type="protein sequence ID" value="POR47160.1"/>
    <property type="molecule type" value="Genomic_DNA"/>
</dbReference>
<protein>
    <submittedName>
        <fullName evidence="10">HlyD family secretion protein</fullName>
    </submittedName>
</protein>
<evidence type="ECO:0000256" key="5">
    <source>
        <dbReference type="ARBA" id="ARBA00022764"/>
    </source>
</evidence>
<dbReference type="PRINTS" id="PR01490">
    <property type="entry name" value="RTXTOXIND"/>
</dbReference>
<dbReference type="InterPro" id="IPR058792">
    <property type="entry name" value="Beta-barrel_RND_2"/>
</dbReference>
<dbReference type="Gene3D" id="2.40.30.170">
    <property type="match status" value="1"/>
</dbReference>
<organism evidence="10 11">
    <name type="scientific">Bosea psychrotolerans</name>
    <dbReference type="NCBI Taxonomy" id="1871628"/>
    <lineage>
        <taxon>Bacteria</taxon>
        <taxon>Pseudomonadati</taxon>
        <taxon>Pseudomonadota</taxon>
        <taxon>Alphaproteobacteria</taxon>
        <taxon>Hyphomicrobiales</taxon>
        <taxon>Boseaceae</taxon>
        <taxon>Bosea</taxon>
    </lineage>
</organism>
<dbReference type="InterPro" id="IPR058647">
    <property type="entry name" value="BSH_CzcB-like"/>
</dbReference>
<evidence type="ECO:0000256" key="3">
    <source>
        <dbReference type="ARBA" id="ARBA00010602"/>
    </source>
</evidence>
<comment type="caution">
    <text evidence="10">The sequence shown here is derived from an EMBL/GenBank/DDBJ whole genome shotgun (WGS) entry which is preliminary data.</text>
</comment>
<dbReference type="NCBIfam" id="TIGR01730">
    <property type="entry name" value="RND_mfp"/>
    <property type="match status" value="1"/>
</dbReference>
<evidence type="ECO:0000256" key="6">
    <source>
        <dbReference type="ARBA" id="ARBA00023054"/>
    </source>
</evidence>
<evidence type="ECO:0000259" key="8">
    <source>
        <dbReference type="Pfam" id="PF25954"/>
    </source>
</evidence>
<evidence type="ECO:0000259" key="9">
    <source>
        <dbReference type="Pfam" id="PF25973"/>
    </source>
</evidence>
<evidence type="ECO:0000256" key="2">
    <source>
        <dbReference type="ARBA" id="ARBA00009477"/>
    </source>
</evidence>
<comment type="similarity">
    <text evidence="3">Belongs to the UPF0194 family.</text>
</comment>
<evidence type="ECO:0000256" key="1">
    <source>
        <dbReference type="ARBA" id="ARBA00004418"/>
    </source>
</evidence>
<evidence type="ECO:0000256" key="4">
    <source>
        <dbReference type="ARBA" id="ARBA00022729"/>
    </source>
</evidence>
<dbReference type="AlphaFoldDB" id="A0A2S4LXH5"/>
<gene>
    <name evidence="10" type="ORF">CYD53_12050</name>
</gene>
<dbReference type="Gene3D" id="1.10.287.470">
    <property type="entry name" value="Helix hairpin bin"/>
    <property type="match status" value="3"/>
</dbReference>
<feature type="domain" description="CzcB-like barrel-sandwich hybrid" evidence="9">
    <location>
        <begin position="114"/>
        <end position="299"/>
    </location>
</feature>
<feature type="region of interest" description="Disordered" evidence="7">
    <location>
        <begin position="1"/>
        <end position="46"/>
    </location>
</feature>
<accession>A0A2S4LXH5</accession>
<dbReference type="Pfam" id="PF25973">
    <property type="entry name" value="BSH_CzcB"/>
    <property type="match status" value="1"/>
</dbReference>
<evidence type="ECO:0000313" key="11">
    <source>
        <dbReference type="Proteomes" id="UP000236919"/>
    </source>
</evidence>
<sequence length="456" mass="48474">MTLHMRPQEPGSGDKAPPPVDPSGAAQAFPKAGPKRPASRAASEPHRGAGAVRALHWLWTHRWFALAVIALVGVGTWQMARVLIGPAVVVDVVRRADLVQTVVASGHVETPYRVEIASQITGTVEEVLVEEGQPVVKGQPLVTLEARELGAAFLQAQAAVAQAQARLRQIQELTLPSARETLAQAQAVLLNAQHSYDRVAELSRTGSATRATLDDALKALDVARTQVRSAELQVFTASPGGSDAVMAQTQLDQARASLDTASSRLSYARIVAPRDGVLISRAVERGSVAQPGKALMVLAPHGETQLVIQIDERNLGRIAIGQTALASADAYPDERMKATLVYINPGIDISRASVEAKLKVEDPPAYLRQDMTVSVDIETARRAATLVLPTRSVRDAVSQAPWVMRVRNGRAAKQPVRLGLRGATSVEILDGLAEGDTAVPANAGIVTGQKLRAILP</sequence>
<dbReference type="Pfam" id="PF25954">
    <property type="entry name" value="Beta-barrel_RND_2"/>
    <property type="match status" value="1"/>
</dbReference>
<dbReference type="PANTHER" id="PTHR32347">
    <property type="entry name" value="EFFLUX SYSTEM COMPONENT YKNX-RELATED"/>
    <property type="match status" value="1"/>
</dbReference>
<evidence type="ECO:0000313" key="10">
    <source>
        <dbReference type="EMBL" id="POR47160.1"/>
    </source>
</evidence>
<evidence type="ECO:0000256" key="7">
    <source>
        <dbReference type="SAM" id="MobiDB-lite"/>
    </source>
</evidence>
<name>A0A2S4LXH5_9HYPH</name>
<dbReference type="Proteomes" id="UP000236919">
    <property type="component" value="Unassembled WGS sequence"/>
</dbReference>
<dbReference type="RefSeq" id="WP_245928415.1">
    <property type="nucleotide sequence ID" value="NZ_PQFZ01000020.1"/>
</dbReference>
<comment type="similarity">
    <text evidence="2">Belongs to the membrane fusion protein (MFP) (TC 8.A.1) family.</text>
</comment>
<dbReference type="SUPFAM" id="SSF111369">
    <property type="entry name" value="HlyD-like secretion proteins"/>
    <property type="match status" value="2"/>
</dbReference>
<keyword evidence="6" id="KW-0175">Coiled coil</keyword>
<dbReference type="Gene3D" id="2.40.50.100">
    <property type="match status" value="2"/>
</dbReference>
<dbReference type="GO" id="GO:0042597">
    <property type="term" value="C:periplasmic space"/>
    <property type="evidence" value="ECO:0007669"/>
    <property type="project" value="UniProtKB-SubCell"/>
</dbReference>
<dbReference type="InterPro" id="IPR006143">
    <property type="entry name" value="RND_pump_MFP"/>
</dbReference>
<reference evidence="10 11" key="1">
    <citation type="submission" date="2018-01" db="EMBL/GenBank/DDBJ databases">
        <title>Genomic Encyclopedia of Type Strains, Phase III (KMG-III): the genomes of soil and plant-associated and newly described type strains.</title>
        <authorList>
            <person name="Whitman W."/>
        </authorList>
    </citation>
    <scope>NUCLEOTIDE SEQUENCE [LARGE SCALE GENOMIC DNA]</scope>
    <source>
        <strain evidence="10 11">1131</strain>
    </source>
</reference>
<dbReference type="PANTHER" id="PTHR32347:SF29">
    <property type="entry name" value="UPF0194 MEMBRANE PROTEIN YBHG"/>
    <property type="match status" value="1"/>
</dbReference>